<feature type="non-terminal residue" evidence="1">
    <location>
        <position position="97"/>
    </location>
</feature>
<protein>
    <submittedName>
        <fullName evidence="1">Uncharacterized protein</fullName>
    </submittedName>
</protein>
<dbReference type="Proteomes" id="UP000054721">
    <property type="component" value="Unassembled WGS sequence"/>
</dbReference>
<comment type="caution">
    <text evidence="1">The sequence shown here is derived from an EMBL/GenBank/DDBJ whole genome shotgun (WGS) entry which is preliminary data.</text>
</comment>
<evidence type="ECO:0000313" key="1">
    <source>
        <dbReference type="EMBL" id="KRZ47418.1"/>
    </source>
</evidence>
<name>A0A0V1KJH1_9BILA</name>
<proteinExistence type="predicted"/>
<dbReference type="AlphaFoldDB" id="A0A0V1KJH1"/>
<organism evidence="1 2">
    <name type="scientific">Trichinella nativa</name>
    <dbReference type="NCBI Taxonomy" id="6335"/>
    <lineage>
        <taxon>Eukaryota</taxon>
        <taxon>Metazoa</taxon>
        <taxon>Ecdysozoa</taxon>
        <taxon>Nematoda</taxon>
        <taxon>Enoplea</taxon>
        <taxon>Dorylaimia</taxon>
        <taxon>Trichinellida</taxon>
        <taxon>Trichinellidae</taxon>
        <taxon>Trichinella</taxon>
    </lineage>
</organism>
<gene>
    <name evidence="1" type="ORF">T02_9742</name>
</gene>
<evidence type="ECO:0000313" key="2">
    <source>
        <dbReference type="Proteomes" id="UP000054721"/>
    </source>
</evidence>
<dbReference type="EMBL" id="JYDW01000818">
    <property type="protein sequence ID" value="KRZ47418.1"/>
    <property type="molecule type" value="Genomic_DNA"/>
</dbReference>
<keyword evidence="2" id="KW-1185">Reference proteome</keyword>
<sequence length="97" mass="10662">MFLTVSRHIPSPTFSRHIPGPTFPSHNPGPTLVFLIFHDFTFSCLTPGPPVCISHLPGFSLFRATQQFSHHDPGSRVLHCVCIVSTFLTVSCHIPGP</sequence>
<accession>A0A0V1KJH1</accession>
<reference evidence="1 2" key="1">
    <citation type="submission" date="2015-05" db="EMBL/GenBank/DDBJ databases">
        <title>Evolution of Trichinella species and genotypes.</title>
        <authorList>
            <person name="Korhonen P.K."/>
            <person name="Edoardo P."/>
            <person name="Giuseppe L.R."/>
            <person name="Gasser R.B."/>
        </authorList>
    </citation>
    <scope>NUCLEOTIDE SEQUENCE [LARGE SCALE GENOMIC DNA]</scope>
    <source>
        <strain evidence="1">ISS10</strain>
    </source>
</reference>